<keyword evidence="6 8" id="KW-1133">Transmembrane helix</keyword>
<feature type="transmembrane region" description="Helical" evidence="8">
    <location>
        <begin position="219"/>
        <end position="241"/>
    </location>
</feature>
<dbReference type="Gene3D" id="1.20.1740.10">
    <property type="entry name" value="Amino acid/polyamine transporter I"/>
    <property type="match status" value="1"/>
</dbReference>
<dbReference type="Proteomes" id="UP000231322">
    <property type="component" value="Unassembled WGS sequence"/>
</dbReference>
<keyword evidence="5 8" id="KW-0812">Transmembrane</keyword>
<dbReference type="InterPro" id="IPR004761">
    <property type="entry name" value="Spore_GerAB"/>
</dbReference>
<dbReference type="GO" id="GO:0016020">
    <property type="term" value="C:membrane"/>
    <property type="evidence" value="ECO:0007669"/>
    <property type="project" value="UniProtKB-SubCell"/>
</dbReference>
<reference evidence="9 10" key="1">
    <citation type="submission" date="2017-10" db="EMBL/GenBank/DDBJ databases">
        <title>Reclassification of Eubacterium combesii and discrepancies in the nomenclature of botulinum neurotoxin producing clostridia. Request for an Opinion.</title>
        <authorList>
            <person name="Dobritsa A.P."/>
            <person name="Kutumbaka K.K."/>
            <person name="Samadpour M."/>
        </authorList>
    </citation>
    <scope>NUCLEOTIDE SEQUENCE [LARGE SCALE GENOMIC DNA]</scope>
    <source>
        <strain evidence="9 10">DSM 20696</strain>
    </source>
</reference>
<evidence type="ECO:0000256" key="6">
    <source>
        <dbReference type="ARBA" id="ARBA00022989"/>
    </source>
</evidence>
<dbReference type="AlphaFoldDB" id="A0A2G7H6U9"/>
<dbReference type="RefSeq" id="WP_099840165.1">
    <property type="nucleotide sequence ID" value="NZ_PEIK01000017.1"/>
</dbReference>
<keyword evidence="3" id="KW-0813">Transport</keyword>
<evidence type="ECO:0000256" key="1">
    <source>
        <dbReference type="ARBA" id="ARBA00004141"/>
    </source>
</evidence>
<dbReference type="PANTHER" id="PTHR34975">
    <property type="entry name" value="SPORE GERMINATION PROTEIN A2"/>
    <property type="match status" value="1"/>
</dbReference>
<gene>
    <name evidence="9" type="ORF">CS538_16785</name>
</gene>
<evidence type="ECO:0000256" key="8">
    <source>
        <dbReference type="SAM" id="Phobius"/>
    </source>
</evidence>
<dbReference type="GO" id="GO:0009847">
    <property type="term" value="P:spore germination"/>
    <property type="evidence" value="ECO:0007669"/>
    <property type="project" value="InterPro"/>
</dbReference>
<evidence type="ECO:0000256" key="2">
    <source>
        <dbReference type="ARBA" id="ARBA00007998"/>
    </source>
</evidence>
<dbReference type="Pfam" id="PF03845">
    <property type="entry name" value="Spore_permease"/>
    <property type="match status" value="1"/>
</dbReference>
<protein>
    <submittedName>
        <fullName evidence="9">Spore gernimation protein</fullName>
    </submittedName>
</protein>
<dbReference type="PANTHER" id="PTHR34975:SF2">
    <property type="entry name" value="SPORE GERMINATION PROTEIN A2"/>
    <property type="match status" value="1"/>
</dbReference>
<feature type="transmembrane region" description="Helical" evidence="8">
    <location>
        <begin position="335"/>
        <end position="357"/>
    </location>
</feature>
<sequence>MENKSNNVLTTNQTMLMIVGSMIGIGILSLPANLTKIAENDGWIGVIIGSLYPFYMVLCAILIFKDNSYHNTNIVEISKNYFGKILGSVFSFVFAFQYFIYTIITTANISNLLRVHLVLFLEQYKLAIPILLISVYAASKGIKSLGIINEIIFYAAIPLILITFLAVKQGNILNIQPILGTPISSILKASIETVYSFLGIEIIFLIVPLMEDKNKIRSSFLKSTLIVVVAYIWLSFISIYYLGPDVTKNLYWPTLSLAETIYVPGISNFKLVFIFLWNSIVFQTIANQSYFFYYSLSSMFKKINSNILYIIVFIFATIIVNKLDSFITLTKINKYINVFYLTFNLIFITSITIIKIIKSRWKSQLTHE</sequence>
<keyword evidence="10" id="KW-1185">Reference proteome</keyword>
<evidence type="ECO:0000313" key="9">
    <source>
        <dbReference type="EMBL" id="PIH00815.1"/>
    </source>
</evidence>
<comment type="caution">
    <text evidence="9">The sequence shown here is derived from an EMBL/GenBank/DDBJ whole genome shotgun (WGS) entry which is preliminary data.</text>
</comment>
<feature type="transmembrane region" description="Helical" evidence="8">
    <location>
        <begin position="187"/>
        <end position="207"/>
    </location>
</feature>
<organism evidence="9 10">
    <name type="scientific">Clostridium combesii</name>
    <dbReference type="NCBI Taxonomy" id="39481"/>
    <lineage>
        <taxon>Bacteria</taxon>
        <taxon>Bacillati</taxon>
        <taxon>Bacillota</taxon>
        <taxon>Clostridia</taxon>
        <taxon>Eubacteriales</taxon>
        <taxon>Clostridiaceae</taxon>
        <taxon>Clostridium</taxon>
    </lineage>
</organism>
<keyword evidence="4" id="KW-0309">Germination</keyword>
<feature type="transmembrane region" description="Helical" evidence="8">
    <location>
        <begin position="303"/>
        <end position="323"/>
    </location>
</feature>
<dbReference type="EMBL" id="PEIK01000017">
    <property type="protein sequence ID" value="PIH00815.1"/>
    <property type="molecule type" value="Genomic_DNA"/>
</dbReference>
<evidence type="ECO:0000256" key="3">
    <source>
        <dbReference type="ARBA" id="ARBA00022448"/>
    </source>
</evidence>
<proteinExistence type="inferred from homology"/>
<dbReference type="NCBIfam" id="TIGR00912">
    <property type="entry name" value="2A0309"/>
    <property type="match status" value="1"/>
</dbReference>
<evidence type="ECO:0000256" key="4">
    <source>
        <dbReference type="ARBA" id="ARBA00022544"/>
    </source>
</evidence>
<accession>A0A2G7H6U9</accession>
<feature type="transmembrane region" description="Helical" evidence="8">
    <location>
        <begin position="116"/>
        <end position="139"/>
    </location>
</feature>
<feature type="transmembrane region" description="Helical" evidence="8">
    <location>
        <begin position="151"/>
        <end position="167"/>
    </location>
</feature>
<feature type="transmembrane region" description="Helical" evidence="8">
    <location>
        <begin position="42"/>
        <end position="64"/>
    </location>
</feature>
<evidence type="ECO:0000313" key="10">
    <source>
        <dbReference type="Proteomes" id="UP000231322"/>
    </source>
</evidence>
<feature type="transmembrane region" description="Helical" evidence="8">
    <location>
        <begin position="85"/>
        <end position="104"/>
    </location>
</feature>
<comment type="similarity">
    <text evidence="2">Belongs to the amino acid-polyamine-organocation (APC) superfamily. Spore germination protein (SGP) (TC 2.A.3.9) family.</text>
</comment>
<feature type="transmembrane region" description="Helical" evidence="8">
    <location>
        <begin position="261"/>
        <end position="282"/>
    </location>
</feature>
<evidence type="ECO:0000256" key="7">
    <source>
        <dbReference type="ARBA" id="ARBA00023136"/>
    </source>
</evidence>
<evidence type="ECO:0000256" key="5">
    <source>
        <dbReference type="ARBA" id="ARBA00022692"/>
    </source>
</evidence>
<name>A0A2G7H6U9_9CLOT</name>
<feature type="transmembrane region" description="Helical" evidence="8">
    <location>
        <begin position="12"/>
        <end position="30"/>
    </location>
</feature>
<comment type="subcellular location">
    <subcellularLocation>
        <location evidence="1">Membrane</location>
        <topology evidence="1">Multi-pass membrane protein</topology>
    </subcellularLocation>
</comment>
<keyword evidence="7 8" id="KW-0472">Membrane</keyword>